<evidence type="ECO:0000313" key="2">
    <source>
        <dbReference type="Proteomes" id="UP000252519"/>
    </source>
</evidence>
<name>A0A368HEB6_ANCCA</name>
<protein>
    <recommendedName>
        <fullName evidence="3">HEAT repeat protein</fullName>
    </recommendedName>
</protein>
<dbReference type="AlphaFoldDB" id="A0A368HEB6"/>
<comment type="caution">
    <text evidence="1">The sequence shown here is derived from an EMBL/GenBank/DDBJ whole genome shotgun (WGS) entry which is preliminary data.</text>
</comment>
<sequence>MMKCLSDKYPEVRQAAAYGFGVMGQIGGEEYFYTLARAIDPLGAMILRLDAMDSRECINATDNALVAVWKILKYSEKNINLQNVLSKESNDYLFYVEALRYEYIKNLNFAMKGPRRMKTSLYHINWWSVASAANVVPLSSSSLYSQRWDSVASFPLRSSIFPETILFAMNSVYHAINVPLRIFV</sequence>
<dbReference type="Gene3D" id="1.25.10.10">
    <property type="entry name" value="Leucine-rich Repeat Variant"/>
    <property type="match status" value="1"/>
</dbReference>
<dbReference type="InterPro" id="IPR016024">
    <property type="entry name" value="ARM-type_fold"/>
</dbReference>
<dbReference type="InterPro" id="IPR011989">
    <property type="entry name" value="ARM-like"/>
</dbReference>
<dbReference type="STRING" id="29170.A0A368HEB6"/>
<reference evidence="1 2" key="1">
    <citation type="submission" date="2014-10" db="EMBL/GenBank/DDBJ databases">
        <title>Draft genome of the hookworm Ancylostoma caninum.</title>
        <authorList>
            <person name="Mitreva M."/>
        </authorList>
    </citation>
    <scope>NUCLEOTIDE SEQUENCE [LARGE SCALE GENOMIC DNA]</scope>
    <source>
        <strain evidence="1 2">Baltimore</strain>
    </source>
</reference>
<dbReference type="SUPFAM" id="SSF48371">
    <property type="entry name" value="ARM repeat"/>
    <property type="match status" value="1"/>
</dbReference>
<gene>
    <name evidence="1" type="ORF">ANCCAN_00191</name>
</gene>
<proteinExistence type="predicted"/>
<evidence type="ECO:0000313" key="1">
    <source>
        <dbReference type="EMBL" id="RCN53697.1"/>
    </source>
</evidence>
<organism evidence="1 2">
    <name type="scientific">Ancylostoma caninum</name>
    <name type="common">Dog hookworm</name>
    <dbReference type="NCBI Taxonomy" id="29170"/>
    <lineage>
        <taxon>Eukaryota</taxon>
        <taxon>Metazoa</taxon>
        <taxon>Ecdysozoa</taxon>
        <taxon>Nematoda</taxon>
        <taxon>Chromadorea</taxon>
        <taxon>Rhabditida</taxon>
        <taxon>Rhabditina</taxon>
        <taxon>Rhabditomorpha</taxon>
        <taxon>Strongyloidea</taxon>
        <taxon>Ancylostomatidae</taxon>
        <taxon>Ancylostomatinae</taxon>
        <taxon>Ancylostoma</taxon>
    </lineage>
</organism>
<accession>A0A368HEB6</accession>
<dbReference type="Proteomes" id="UP000252519">
    <property type="component" value="Unassembled WGS sequence"/>
</dbReference>
<dbReference type="OrthoDB" id="543373at2759"/>
<evidence type="ECO:0008006" key="3">
    <source>
        <dbReference type="Google" id="ProtNLM"/>
    </source>
</evidence>
<keyword evidence="2" id="KW-1185">Reference proteome</keyword>
<dbReference type="EMBL" id="JOJR01000001">
    <property type="protein sequence ID" value="RCN53697.1"/>
    <property type="molecule type" value="Genomic_DNA"/>
</dbReference>